<protein>
    <recommendedName>
        <fullName evidence="8">Regulator of SigK</fullName>
    </recommendedName>
    <alternativeName>
        <fullName evidence="7">Sigma-K anti-sigma factor RskA</fullName>
    </alternativeName>
</protein>
<reference evidence="11" key="1">
    <citation type="submission" date="2020-02" db="EMBL/GenBank/DDBJ databases">
        <authorList>
            <person name="Meier V. D."/>
        </authorList>
    </citation>
    <scope>NUCLEOTIDE SEQUENCE</scope>
    <source>
        <strain evidence="11">AVDCRST_MAG28</strain>
    </source>
</reference>
<dbReference type="Gene3D" id="1.10.10.1320">
    <property type="entry name" value="Anti-sigma factor, zinc-finger domain"/>
    <property type="match status" value="1"/>
</dbReference>
<evidence type="ECO:0000259" key="10">
    <source>
        <dbReference type="Pfam" id="PF10099"/>
    </source>
</evidence>
<evidence type="ECO:0000313" key="11">
    <source>
        <dbReference type="EMBL" id="CAA9434102.1"/>
    </source>
</evidence>
<evidence type="ECO:0000256" key="9">
    <source>
        <dbReference type="SAM" id="Phobius"/>
    </source>
</evidence>
<dbReference type="PANTHER" id="PTHR37461">
    <property type="entry name" value="ANTI-SIGMA-K FACTOR RSKA"/>
    <property type="match status" value="1"/>
</dbReference>
<evidence type="ECO:0000256" key="2">
    <source>
        <dbReference type="ARBA" id="ARBA00004236"/>
    </source>
</evidence>
<dbReference type="EMBL" id="CADCVE010000001">
    <property type="protein sequence ID" value="CAA9434102.1"/>
    <property type="molecule type" value="Genomic_DNA"/>
</dbReference>
<evidence type="ECO:0000256" key="4">
    <source>
        <dbReference type="ARBA" id="ARBA00022692"/>
    </source>
</evidence>
<keyword evidence="5 9" id="KW-1133">Transmembrane helix</keyword>
<sequence length="246" mass="25618">MSGRRHEPWRARFDDLKEAYALGALSAGERREFEGYLAAHPELQAEADDLGSIAGLLALAPQEYEPSPELRHNVFAGIEASGGVFPRDSLRRSPPLRRGLFGSGGLAAAAVAAVAVLALVGLFAWNSSLRDANEDLRGELENRQTYQLQGSGPAEGVQGEVVTVGEGRGVLVAENLPSTPEGEVYETWLLRDGVPEPAGVFTSSDGGDAAAPIEGSLEGADAVAVTVEPSGGSPAPTSDILMTATL</sequence>
<organism evidence="11">
    <name type="scientific">uncultured Rubrobacteraceae bacterium</name>
    <dbReference type="NCBI Taxonomy" id="349277"/>
    <lineage>
        <taxon>Bacteria</taxon>
        <taxon>Bacillati</taxon>
        <taxon>Actinomycetota</taxon>
        <taxon>Rubrobacteria</taxon>
        <taxon>Rubrobacterales</taxon>
        <taxon>Rubrobacteraceae</taxon>
        <taxon>environmental samples</taxon>
    </lineage>
</organism>
<evidence type="ECO:0000256" key="3">
    <source>
        <dbReference type="ARBA" id="ARBA00022475"/>
    </source>
</evidence>
<evidence type="ECO:0000256" key="5">
    <source>
        <dbReference type="ARBA" id="ARBA00022989"/>
    </source>
</evidence>
<comment type="subcellular location">
    <subcellularLocation>
        <location evidence="2">Cell membrane</location>
    </subcellularLocation>
    <subcellularLocation>
        <location evidence="1">Membrane</location>
        <topology evidence="1">Single-pass membrane protein</topology>
    </subcellularLocation>
</comment>
<dbReference type="GO" id="GO:0016989">
    <property type="term" value="F:sigma factor antagonist activity"/>
    <property type="evidence" value="ECO:0007669"/>
    <property type="project" value="TreeGrafter"/>
</dbReference>
<keyword evidence="3" id="KW-1003">Cell membrane</keyword>
<feature type="domain" description="Anti-sigma K factor RskA C-terminal" evidence="10">
    <location>
        <begin position="109"/>
        <end position="237"/>
    </location>
</feature>
<feature type="transmembrane region" description="Helical" evidence="9">
    <location>
        <begin position="100"/>
        <end position="125"/>
    </location>
</feature>
<accession>A0A6J4Q7N2</accession>
<evidence type="ECO:0000256" key="1">
    <source>
        <dbReference type="ARBA" id="ARBA00004167"/>
    </source>
</evidence>
<dbReference type="PANTHER" id="PTHR37461:SF1">
    <property type="entry name" value="ANTI-SIGMA-K FACTOR RSKA"/>
    <property type="match status" value="1"/>
</dbReference>
<gene>
    <name evidence="11" type="ORF">AVDCRST_MAG28-1674</name>
</gene>
<dbReference type="AlphaFoldDB" id="A0A6J4Q7N2"/>
<evidence type="ECO:0000256" key="7">
    <source>
        <dbReference type="ARBA" id="ARBA00029829"/>
    </source>
</evidence>
<dbReference type="InterPro" id="IPR051474">
    <property type="entry name" value="Anti-sigma-K/W_factor"/>
</dbReference>
<dbReference type="GO" id="GO:0006417">
    <property type="term" value="P:regulation of translation"/>
    <property type="evidence" value="ECO:0007669"/>
    <property type="project" value="TreeGrafter"/>
</dbReference>
<keyword evidence="4 9" id="KW-0812">Transmembrane</keyword>
<dbReference type="InterPro" id="IPR018764">
    <property type="entry name" value="RskA_C"/>
</dbReference>
<name>A0A6J4Q7N2_9ACTN</name>
<keyword evidence="6 9" id="KW-0472">Membrane</keyword>
<proteinExistence type="predicted"/>
<evidence type="ECO:0000256" key="8">
    <source>
        <dbReference type="ARBA" id="ARBA00030803"/>
    </source>
</evidence>
<evidence type="ECO:0000256" key="6">
    <source>
        <dbReference type="ARBA" id="ARBA00023136"/>
    </source>
</evidence>
<dbReference type="Pfam" id="PF10099">
    <property type="entry name" value="RskA_C"/>
    <property type="match status" value="1"/>
</dbReference>
<dbReference type="GO" id="GO:0005886">
    <property type="term" value="C:plasma membrane"/>
    <property type="evidence" value="ECO:0007669"/>
    <property type="project" value="UniProtKB-SubCell"/>
</dbReference>
<dbReference type="InterPro" id="IPR041916">
    <property type="entry name" value="Anti_sigma_zinc_sf"/>
</dbReference>